<dbReference type="GeneID" id="26796347"/>
<organism evidence="2 3">
    <name type="scientific">Mycobacterium phage Mindy</name>
    <dbReference type="NCBI Taxonomy" id="1647311"/>
    <lineage>
        <taxon>Viruses</taxon>
        <taxon>Duplodnaviria</taxon>
        <taxon>Heunggongvirae</taxon>
        <taxon>Uroviricota</taxon>
        <taxon>Caudoviricetes</taxon>
        <taxon>Kostyavirus</taxon>
        <taxon>Kostyavirus toto</taxon>
    </lineage>
</organism>
<dbReference type="InterPro" id="IPR055796">
    <property type="entry name" value="DUF7372"/>
</dbReference>
<evidence type="ECO:0000259" key="1">
    <source>
        <dbReference type="Pfam" id="PF24087"/>
    </source>
</evidence>
<evidence type="ECO:0000313" key="3">
    <source>
        <dbReference type="Proteomes" id="UP000201946"/>
    </source>
</evidence>
<accession>A0A0F6WF36</accession>
<feature type="domain" description="DUF7372" evidence="1">
    <location>
        <begin position="1"/>
        <end position="53"/>
    </location>
</feature>
<proteinExistence type="predicted"/>
<dbReference type="KEGG" id="vg:26796347"/>
<evidence type="ECO:0000313" key="2">
    <source>
        <dbReference type="EMBL" id="AKF15094.1"/>
    </source>
</evidence>
<dbReference type="Proteomes" id="UP000201946">
    <property type="component" value="Segment"/>
</dbReference>
<dbReference type="Pfam" id="PF24087">
    <property type="entry name" value="DUF7372"/>
    <property type="match status" value="1"/>
</dbReference>
<name>A0A0F6WF36_9CAUD</name>
<gene>
    <name evidence="2" type="primary">64</name>
    <name evidence="2" type="ORF">SEA_MINDY_64</name>
</gene>
<dbReference type="RefSeq" id="YP_009225351.1">
    <property type="nucleotide sequence ID" value="NC_029093.1"/>
</dbReference>
<sequence length="53" mass="6455">MHYKLKYDRKEVKYTITAPGVHEEFTMWTAHRVWDWIQNHLTPGDTLHFVPET</sequence>
<dbReference type="EMBL" id="KR080204">
    <property type="protein sequence ID" value="AKF15094.1"/>
    <property type="molecule type" value="Genomic_DNA"/>
</dbReference>
<protein>
    <recommendedName>
        <fullName evidence="1">DUF7372 domain-containing protein</fullName>
    </recommendedName>
</protein>
<reference evidence="2 3" key="1">
    <citation type="journal article" date="2015" name="Genome Announc.">
        <title>Genome Sequence of Mycobacteriophage Mindy.</title>
        <authorList>
            <person name="Pope W.H."/>
            <person name="Bernstein N.I."/>
            <person name="Fasolas C.S."/>
            <person name="Mezghani N."/>
            <person name="Pressimone C.A."/>
            <person name="Selvakumar P."/>
            <person name="Stanton A.C."/>
            <person name="Lapin J.S."/>
            <person name="Prout A.K."/>
            <person name="Grubb S.R."/>
            <person name="Warner M.H."/>
            <person name="Bowman C.A."/>
            <person name="Russell D.A."/>
            <person name="Hatfull G.F."/>
        </authorList>
    </citation>
    <scope>NUCLEOTIDE SEQUENCE [LARGE SCALE GENOMIC DNA]</scope>
</reference>